<dbReference type="AlphaFoldDB" id="A0A1V2ZZP4"/>
<comment type="caution">
    <text evidence="3">The sequence shown here is derived from an EMBL/GenBank/DDBJ whole genome shotgun (WGS) entry which is preliminary data.</text>
</comment>
<dbReference type="InterPro" id="IPR050464">
    <property type="entry name" value="Zeta_carotene_desat/Oxidored"/>
</dbReference>
<feature type="region of interest" description="Disordered" evidence="1">
    <location>
        <begin position="430"/>
        <end position="450"/>
    </location>
</feature>
<dbReference type="InterPro" id="IPR036188">
    <property type="entry name" value="FAD/NAD-bd_sf"/>
</dbReference>
<feature type="domain" description="Amine oxidase" evidence="2">
    <location>
        <begin position="13"/>
        <end position="411"/>
    </location>
</feature>
<accession>A0A1V2ZZP4</accession>
<evidence type="ECO:0000313" key="4">
    <source>
        <dbReference type="Proteomes" id="UP000189177"/>
    </source>
</evidence>
<reference evidence="3 4" key="1">
    <citation type="submission" date="2017-02" db="EMBL/GenBank/DDBJ databases">
        <title>Genomic diversity within the haloalkaliphilic genus Thioalkalivibrio.</title>
        <authorList>
            <person name="Ahn A.-C."/>
            <person name="Meier-Kolthoff J."/>
            <person name="Overmars L."/>
            <person name="Richter M."/>
            <person name="Woyke T."/>
            <person name="Sorokin D.Y."/>
            <person name="Muyzer G."/>
        </authorList>
    </citation>
    <scope>NUCLEOTIDE SEQUENCE [LARGE SCALE GENOMIC DNA]</scope>
    <source>
        <strain evidence="3 4">HL17</strain>
    </source>
</reference>
<dbReference type="Gene3D" id="3.50.50.60">
    <property type="entry name" value="FAD/NAD(P)-binding domain"/>
    <property type="match status" value="1"/>
</dbReference>
<keyword evidence="4" id="KW-1185">Reference proteome</keyword>
<dbReference type="GO" id="GO:0016491">
    <property type="term" value="F:oxidoreductase activity"/>
    <property type="evidence" value="ECO:0007669"/>
    <property type="project" value="InterPro"/>
</dbReference>
<proteinExistence type="predicted"/>
<sequence>MQRQRIAVIGGGIAGLASAWILQQRHDVRLFEQAPQLGGHAHTVDVADPEGPTAIDTGFVVYNQRNYPLLTRLFAELAVETRPTDMSFACSQQPAGLEYAGNDLNTLFAQRTNLLRPRFLRMVADILRFNRLGHELNARQEMPEGTLGEFLARHRLGRGFTEDYLLPMGAAIWSCPPARIREFPAASFLRFFLNHGLLDLRDRPQWRTVVGGSRSYVRRLAQRLAPGSVSHGAVSAVEARASQWRVHGPGEPEEFDRVVFACHAGDARRLLDGGPAATRARLAACQFQENRALLHTDARLMPRSRRVWSSWNYLSRARTTGERGVSVSYWMNALHRLQRRENYIVSLNPLYDPHPSLTLGEFLWEHPVMDAPAERARAALAEHQGEDGLYFAGAWMGDGFHEDGLRSARSVGRALGVEMPWAAGSEPLAVPRADTGWPAGTSVPAVTGQT</sequence>
<evidence type="ECO:0000313" key="3">
    <source>
        <dbReference type="EMBL" id="OOC10536.1"/>
    </source>
</evidence>
<gene>
    <name evidence="3" type="ORF">B1A74_05400</name>
</gene>
<dbReference type="PANTHER" id="PTHR42923:SF17">
    <property type="entry name" value="AMINE OXIDASE DOMAIN-CONTAINING PROTEIN"/>
    <property type="match status" value="1"/>
</dbReference>
<dbReference type="InterPro" id="IPR002937">
    <property type="entry name" value="Amino_oxidase"/>
</dbReference>
<dbReference type="RefSeq" id="WP_077244000.1">
    <property type="nucleotide sequence ID" value="NZ_MUZR01000014.1"/>
</dbReference>
<name>A0A1V2ZZP4_9GAMM</name>
<dbReference type="OrthoDB" id="20837at2"/>
<dbReference type="PANTHER" id="PTHR42923">
    <property type="entry name" value="PROTOPORPHYRINOGEN OXIDASE"/>
    <property type="match status" value="1"/>
</dbReference>
<dbReference type="Pfam" id="PF01593">
    <property type="entry name" value="Amino_oxidase"/>
    <property type="match status" value="1"/>
</dbReference>
<evidence type="ECO:0000256" key="1">
    <source>
        <dbReference type="SAM" id="MobiDB-lite"/>
    </source>
</evidence>
<dbReference type="EMBL" id="MUZR01000014">
    <property type="protein sequence ID" value="OOC10536.1"/>
    <property type="molecule type" value="Genomic_DNA"/>
</dbReference>
<dbReference type="SUPFAM" id="SSF51905">
    <property type="entry name" value="FAD/NAD(P)-binding domain"/>
    <property type="match status" value="1"/>
</dbReference>
<dbReference type="FunFam" id="1.10.405.20:FF:000001">
    <property type="entry name" value="Amine oxidase"/>
    <property type="match status" value="1"/>
</dbReference>
<protein>
    <submittedName>
        <fullName evidence="3">NAD/FAD-binding protein</fullName>
    </submittedName>
</protein>
<organism evidence="3 4">
    <name type="scientific">Thioalkalivibrio halophilus</name>
    <dbReference type="NCBI Taxonomy" id="252474"/>
    <lineage>
        <taxon>Bacteria</taxon>
        <taxon>Pseudomonadati</taxon>
        <taxon>Pseudomonadota</taxon>
        <taxon>Gammaproteobacteria</taxon>
        <taxon>Chromatiales</taxon>
        <taxon>Ectothiorhodospiraceae</taxon>
        <taxon>Thioalkalivibrio</taxon>
    </lineage>
</organism>
<dbReference type="Proteomes" id="UP000189177">
    <property type="component" value="Unassembled WGS sequence"/>
</dbReference>
<evidence type="ECO:0000259" key="2">
    <source>
        <dbReference type="Pfam" id="PF01593"/>
    </source>
</evidence>
<dbReference type="Gene3D" id="1.10.405.20">
    <property type="match status" value="1"/>
</dbReference>
<dbReference type="STRING" id="252474.B1A74_05400"/>